<dbReference type="EMBL" id="CACVKT020008353">
    <property type="protein sequence ID" value="CAC5414792.1"/>
    <property type="molecule type" value="Genomic_DNA"/>
</dbReference>
<accession>A0A6J8E5F2</accession>
<evidence type="ECO:0008006" key="3">
    <source>
        <dbReference type="Google" id="ProtNLM"/>
    </source>
</evidence>
<dbReference type="OrthoDB" id="6123064at2759"/>
<dbReference type="Proteomes" id="UP000507470">
    <property type="component" value="Unassembled WGS sequence"/>
</dbReference>
<organism evidence="1 2">
    <name type="scientific">Mytilus coruscus</name>
    <name type="common">Sea mussel</name>
    <dbReference type="NCBI Taxonomy" id="42192"/>
    <lineage>
        <taxon>Eukaryota</taxon>
        <taxon>Metazoa</taxon>
        <taxon>Spiralia</taxon>
        <taxon>Lophotrochozoa</taxon>
        <taxon>Mollusca</taxon>
        <taxon>Bivalvia</taxon>
        <taxon>Autobranchia</taxon>
        <taxon>Pteriomorphia</taxon>
        <taxon>Mytilida</taxon>
        <taxon>Mytiloidea</taxon>
        <taxon>Mytilidae</taxon>
        <taxon>Mytilinae</taxon>
        <taxon>Mytilus</taxon>
    </lineage>
</organism>
<reference evidence="1 2" key="1">
    <citation type="submission" date="2020-06" db="EMBL/GenBank/DDBJ databases">
        <authorList>
            <person name="Li R."/>
            <person name="Bekaert M."/>
        </authorList>
    </citation>
    <scope>NUCLEOTIDE SEQUENCE [LARGE SCALE GENOMIC DNA]</scope>
    <source>
        <strain evidence="2">wild</strain>
    </source>
</reference>
<sequence>MALCNKDSLNVTLNSTQLIMRTCGYQIPTLCFLIAFETTKNRSNQEEEKNRRSRKTYTTLYTMFRRCEKLRRYKEQTTVPFNNNLDDDTSSVLNDSFIEENEFPDLDQSESSVVIAPIIDYVSTPSSKCETTPQPFNILATVPDTPVPLPKFPKLLTMDTFAKCSTFSGYPQDNAKRFLAEFESYALLRDLAEEDKRRIVAFHLHLKGPALTWFNSLSDESKQSWQNIYVLFKEKIHKF</sequence>
<proteinExistence type="predicted"/>
<gene>
    <name evidence="1" type="ORF">MCOR_47539</name>
</gene>
<evidence type="ECO:0000313" key="1">
    <source>
        <dbReference type="EMBL" id="CAC5414792.1"/>
    </source>
</evidence>
<name>A0A6J8E5F2_MYTCO</name>
<dbReference type="AlphaFoldDB" id="A0A6J8E5F2"/>
<keyword evidence="2" id="KW-1185">Reference proteome</keyword>
<evidence type="ECO:0000313" key="2">
    <source>
        <dbReference type="Proteomes" id="UP000507470"/>
    </source>
</evidence>
<protein>
    <recommendedName>
        <fullName evidence="3">Retrotransposon gag domain-containing protein</fullName>
    </recommendedName>
</protein>